<feature type="compositionally biased region" description="Acidic residues" evidence="1">
    <location>
        <begin position="110"/>
        <end position="131"/>
    </location>
</feature>
<comment type="caution">
    <text evidence="2">The sequence shown here is derived from an EMBL/GenBank/DDBJ whole genome shotgun (WGS) entry which is preliminary data.</text>
</comment>
<dbReference type="NCBIfam" id="TIGR02453">
    <property type="entry name" value="TIGR02453 family protein"/>
    <property type="match status" value="1"/>
</dbReference>
<proteinExistence type="predicted"/>
<dbReference type="AlphaFoldDB" id="A0A2P4ZN31"/>
<dbReference type="EMBL" id="JPDN02000017">
    <property type="protein sequence ID" value="PON25709.1"/>
    <property type="molecule type" value="Genomic_DNA"/>
</dbReference>
<organism evidence="2 3">
    <name type="scientific">Trichoderma gamsii</name>
    <dbReference type="NCBI Taxonomy" id="398673"/>
    <lineage>
        <taxon>Eukaryota</taxon>
        <taxon>Fungi</taxon>
        <taxon>Dikarya</taxon>
        <taxon>Ascomycota</taxon>
        <taxon>Pezizomycotina</taxon>
        <taxon>Sordariomycetes</taxon>
        <taxon>Hypocreomycetidae</taxon>
        <taxon>Hypocreales</taxon>
        <taxon>Hypocreaceae</taxon>
        <taxon>Trichoderma</taxon>
    </lineage>
</organism>
<reference evidence="2 3" key="1">
    <citation type="journal article" date="2016" name="Genome Announc.">
        <title>Draft Whole-Genome Sequence of Trichoderma gamsii T6085, a Promising Biocontrol Agent of Fusarium Head Blight on Wheat.</title>
        <authorList>
            <person name="Baroncelli R."/>
            <person name="Zapparata A."/>
            <person name="Piaggeschi G."/>
            <person name="Sarrocco S."/>
            <person name="Vannacci G."/>
        </authorList>
    </citation>
    <scope>NUCLEOTIDE SEQUENCE [LARGE SCALE GENOMIC DNA]</scope>
    <source>
        <strain evidence="2 3">T6085</strain>
    </source>
</reference>
<dbReference type="Proteomes" id="UP000054821">
    <property type="component" value="Unassembled WGS sequence"/>
</dbReference>
<feature type="compositionally biased region" description="Basic residues" evidence="1">
    <location>
        <begin position="47"/>
        <end position="59"/>
    </location>
</feature>
<feature type="compositionally biased region" description="Basic residues" evidence="1">
    <location>
        <begin position="85"/>
        <end position="94"/>
    </location>
</feature>
<dbReference type="RefSeq" id="XP_024405619.1">
    <property type="nucleotide sequence ID" value="XM_024549670.1"/>
</dbReference>
<feature type="region of interest" description="Disordered" evidence="1">
    <location>
        <begin position="431"/>
        <end position="464"/>
    </location>
</feature>
<gene>
    <name evidence="2" type="ORF">TGAM01_v205594</name>
</gene>
<evidence type="ECO:0000256" key="1">
    <source>
        <dbReference type="SAM" id="MobiDB-lite"/>
    </source>
</evidence>
<keyword evidence="3" id="KW-1185">Reference proteome</keyword>
<dbReference type="PANTHER" id="PTHR36452:SF1">
    <property type="entry name" value="DUF2461 DOMAIN-CONTAINING PROTEIN"/>
    <property type="match status" value="1"/>
</dbReference>
<name>A0A2P4ZN31_9HYPO</name>
<dbReference type="GeneID" id="29982995"/>
<feature type="compositionally biased region" description="Acidic residues" evidence="1">
    <location>
        <begin position="64"/>
        <end position="81"/>
    </location>
</feature>
<dbReference type="Pfam" id="PF09365">
    <property type="entry name" value="DUF2461"/>
    <property type="match status" value="2"/>
</dbReference>
<feature type="compositionally biased region" description="Acidic residues" evidence="1">
    <location>
        <begin position="433"/>
        <end position="464"/>
    </location>
</feature>
<sequence>MPAAKRSAPIQEESTGTRRRSGRLSSTQLKSVYFESEDESEEVVGGRQKKATLPKKRDRKALNESDEDEEEFDEDSEEEVEVQPKKKPRGRPPKKAKEESDEDQYHTPNEDEDDKDNNDDDEDDDDDDDDDGPRKVTIIPLEKLRDTGGVPYEDHYVHKNTMLFLKDLKANNKRPWLKSHDGEYRRALKDWQSFVDATTQTLIEVDETIPELPAKDVIFRIHRDIRFSKDPTPYKAHFSAAWSRTGKKGPYAVYYIHCEPKATFIGGGLWHPEAAYIAKLRASIDERPRRWRRAFSDPHLKKVFFPAVKEKDGVEAVLKAFVARNQDNALKKRPMVCIFLRRFICMGHIILPHLDFAKMTGSPCLWLANSVIQGYEVTHRDIELLKLRNFTIGTKLDDSVLSSDDAQAKIKEIMRGLLTFITFLNSVVMPDPSLDDEESEEEDGDNDEEVHSDDEAGEDDDEDE</sequence>
<evidence type="ECO:0000313" key="2">
    <source>
        <dbReference type="EMBL" id="PON25709.1"/>
    </source>
</evidence>
<dbReference type="STRING" id="398673.A0A2P4ZN31"/>
<feature type="compositionally biased region" description="Low complexity" evidence="1">
    <location>
        <begin position="23"/>
        <end position="34"/>
    </location>
</feature>
<dbReference type="InterPro" id="IPR012808">
    <property type="entry name" value="CHP02453"/>
</dbReference>
<protein>
    <submittedName>
        <fullName evidence="2">Uncharacterized protein</fullName>
    </submittedName>
</protein>
<dbReference type="PANTHER" id="PTHR36452">
    <property type="entry name" value="CHROMOSOME 12, WHOLE GENOME SHOTGUN SEQUENCE"/>
    <property type="match status" value="1"/>
</dbReference>
<feature type="region of interest" description="Disordered" evidence="1">
    <location>
        <begin position="1"/>
        <end position="139"/>
    </location>
</feature>
<feature type="compositionally biased region" description="Basic and acidic residues" evidence="1">
    <location>
        <begin position="95"/>
        <end position="109"/>
    </location>
</feature>
<accession>A0A2P4ZN31</accession>
<evidence type="ECO:0000313" key="3">
    <source>
        <dbReference type="Proteomes" id="UP000054821"/>
    </source>
</evidence>